<dbReference type="RefSeq" id="WP_200354143.1">
    <property type="nucleotide sequence ID" value="NZ_JAENIL010000005.1"/>
</dbReference>
<reference evidence="1" key="1">
    <citation type="submission" date="2021-01" db="EMBL/GenBank/DDBJ databases">
        <title>Modified the classification status of verrucomicrobia.</title>
        <authorList>
            <person name="Feng X."/>
        </authorList>
    </citation>
    <scope>NUCLEOTIDE SEQUENCE</scope>
    <source>
        <strain evidence="1">KCTC 13126</strain>
    </source>
</reference>
<dbReference type="EMBL" id="JAENIL010000005">
    <property type="protein sequence ID" value="MBK1875926.1"/>
    <property type="molecule type" value="Genomic_DNA"/>
</dbReference>
<dbReference type="Proteomes" id="UP000617628">
    <property type="component" value="Unassembled WGS sequence"/>
</dbReference>
<gene>
    <name evidence="1" type="ORF">JIN87_03540</name>
</gene>
<proteinExistence type="predicted"/>
<sequence length="342" mass="38548">MNAKPPAIVGSNGDYIVIEAESANELGNWVVHQDNSKYEWLEGFTGDGCIQFTGNRENSGPPDSILTYRFKVKERGIYRLLAHGLEAPMETHEGDKANDCYVRLLGAPKYKGEFTKFVLGGDSYQWSWNINLEVGHHMFEPPIYRLREGVYQLQIAGRSKNFFLDRFVLYPIAEEPAARSLSLDPVKFEEGKLNGGYVYDSAKDFASVSDPELGEVYVDKWRNVLAVDATKLELRKIFSGAALTFEGKSGVYDVQIKTMTEIDGESVYRFYLNGERVGHNYKNPASDIDYSPSYFTWEGVSIKKGDTIRIDSKPDTNGKIPEGDETAWARGRWVSLTLRPST</sequence>
<dbReference type="AlphaFoldDB" id="A0A934RW82"/>
<keyword evidence="2" id="KW-1185">Reference proteome</keyword>
<protein>
    <submittedName>
        <fullName evidence="1">Uncharacterized protein</fullName>
    </submittedName>
</protein>
<comment type="caution">
    <text evidence="1">The sequence shown here is derived from an EMBL/GenBank/DDBJ whole genome shotgun (WGS) entry which is preliminary data.</text>
</comment>
<evidence type="ECO:0000313" key="2">
    <source>
        <dbReference type="Proteomes" id="UP000617628"/>
    </source>
</evidence>
<evidence type="ECO:0000313" key="1">
    <source>
        <dbReference type="EMBL" id="MBK1875926.1"/>
    </source>
</evidence>
<name>A0A934RW82_9BACT</name>
<accession>A0A934RW82</accession>
<organism evidence="1 2">
    <name type="scientific">Pelagicoccus mobilis</name>
    <dbReference type="NCBI Taxonomy" id="415221"/>
    <lineage>
        <taxon>Bacteria</taxon>
        <taxon>Pseudomonadati</taxon>
        <taxon>Verrucomicrobiota</taxon>
        <taxon>Opitutia</taxon>
        <taxon>Puniceicoccales</taxon>
        <taxon>Pelagicoccaceae</taxon>
        <taxon>Pelagicoccus</taxon>
    </lineage>
</organism>